<dbReference type="Proteomes" id="UP000320762">
    <property type="component" value="Unassembled WGS sequence"/>
</dbReference>
<keyword evidence="3" id="KW-1185">Reference proteome</keyword>
<comment type="caution">
    <text evidence="2">The sequence shown here is derived from an EMBL/GenBank/DDBJ whole genome shotgun (WGS) entry which is preliminary data.</text>
</comment>
<evidence type="ECO:0000313" key="3">
    <source>
        <dbReference type="Proteomes" id="UP000320762"/>
    </source>
</evidence>
<reference evidence="2 3" key="1">
    <citation type="journal article" date="2019" name="New Phytol.">
        <title>Comparative genomics reveals unique wood-decay strategies and fruiting body development in the Schizophyllaceae.</title>
        <authorList>
            <person name="Almasi E."/>
            <person name="Sahu N."/>
            <person name="Krizsan K."/>
            <person name="Balint B."/>
            <person name="Kovacs G.M."/>
            <person name="Kiss B."/>
            <person name="Cseklye J."/>
            <person name="Drula E."/>
            <person name="Henrissat B."/>
            <person name="Nagy I."/>
            <person name="Chovatia M."/>
            <person name="Adam C."/>
            <person name="LaButti K."/>
            <person name="Lipzen A."/>
            <person name="Riley R."/>
            <person name="Grigoriev I.V."/>
            <person name="Nagy L.G."/>
        </authorList>
    </citation>
    <scope>NUCLEOTIDE SEQUENCE [LARGE SCALE GENOMIC DNA]</scope>
    <source>
        <strain evidence="2 3">NL-1724</strain>
    </source>
</reference>
<feature type="chain" id="PRO_5022029539" evidence="1">
    <location>
        <begin position="22"/>
        <end position="73"/>
    </location>
</feature>
<dbReference type="EMBL" id="VDMD01000013">
    <property type="protein sequence ID" value="TRM62222.1"/>
    <property type="molecule type" value="Genomic_DNA"/>
</dbReference>
<dbReference type="AlphaFoldDB" id="A0A550CBN2"/>
<name>A0A550CBN2_9AGAR</name>
<sequence length="73" mass="7533">MQFTTTFSVLLLAISASFVQALPVWVGMQPALSLKAEPVAVADRSVPLVPRAPALVVQAVQGLEAVGSATSDL</sequence>
<feature type="signal peptide" evidence="1">
    <location>
        <begin position="1"/>
        <end position="21"/>
    </location>
</feature>
<evidence type="ECO:0000313" key="2">
    <source>
        <dbReference type="EMBL" id="TRM62222.1"/>
    </source>
</evidence>
<organism evidence="2 3">
    <name type="scientific">Schizophyllum amplum</name>
    <dbReference type="NCBI Taxonomy" id="97359"/>
    <lineage>
        <taxon>Eukaryota</taxon>
        <taxon>Fungi</taxon>
        <taxon>Dikarya</taxon>
        <taxon>Basidiomycota</taxon>
        <taxon>Agaricomycotina</taxon>
        <taxon>Agaricomycetes</taxon>
        <taxon>Agaricomycetidae</taxon>
        <taxon>Agaricales</taxon>
        <taxon>Schizophyllaceae</taxon>
        <taxon>Schizophyllum</taxon>
    </lineage>
</organism>
<proteinExistence type="predicted"/>
<accession>A0A550CBN2</accession>
<gene>
    <name evidence="2" type="ORF">BD626DRAFT_569947</name>
</gene>
<protein>
    <submittedName>
        <fullName evidence="2">Uncharacterized protein</fullName>
    </submittedName>
</protein>
<evidence type="ECO:0000256" key="1">
    <source>
        <dbReference type="SAM" id="SignalP"/>
    </source>
</evidence>
<keyword evidence="1" id="KW-0732">Signal</keyword>